<gene>
    <name evidence="1" type="ORF">QU481_02075</name>
</gene>
<accession>A0ABT7XIR5</accession>
<dbReference type="Gene3D" id="3.40.190.10">
    <property type="entry name" value="Periplasmic binding protein-like II"/>
    <property type="match status" value="1"/>
</dbReference>
<dbReference type="Proteomes" id="UP001168540">
    <property type="component" value="Unassembled WGS sequence"/>
</dbReference>
<dbReference type="PANTHER" id="PTHR35841:SF1">
    <property type="entry name" value="PHOSPHONATES-BINDING PERIPLASMIC PROTEIN"/>
    <property type="match status" value="1"/>
</dbReference>
<proteinExistence type="predicted"/>
<name>A0ABT7XIR5_9NEIS</name>
<sequence>MSRWLAALPMYNVGDEVAGLYRLWLERILARLVARGFRESVTLAEPGESLLDWWQRDDLLLSQTCGYPLMTRLRDRVVPLAIPAYRYAGCQSGFYRSALLVPADSPIRLLADARGRRVAANQPDSHSGMNALRAAVAPLAKGGRFFAEVRWSGSHAASIEALLAGSADLAAIDAVTHAYLLRQRPDLKTALRRIGWTAPAPGLPLIAGRRVPPQWRSVLTGLIVASSQQDRSILDALGIDRFVPCHWRDYRTILSLETSAQQHGYPELA</sequence>
<reference evidence="1" key="1">
    <citation type="submission" date="2023-06" db="EMBL/GenBank/DDBJ databases">
        <authorList>
            <person name="Zhang S."/>
        </authorList>
    </citation>
    <scope>NUCLEOTIDE SEQUENCE</scope>
    <source>
        <strain evidence="1">SG2303</strain>
    </source>
</reference>
<organism evidence="1 2">
    <name type="scientific">Crenobacter oryzisoli</name>
    <dbReference type="NCBI Taxonomy" id="3056844"/>
    <lineage>
        <taxon>Bacteria</taxon>
        <taxon>Pseudomonadati</taxon>
        <taxon>Pseudomonadota</taxon>
        <taxon>Betaproteobacteria</taxon>
        <taxon>Neisseriales</taxon>
        <taxon>Neisseriaceae</taxon>
        <taxon>Crenobacter</taxon>
    </lineage>
</organism>
<evidence type="ECO:0000313" key="1">
    <source>
        <dbReference type="EMBL" id="MDN0073680.1"/>
    </source>
</evidence>
<dbReference type="RefSeq" id="WP_289828212.1">
    <property type="nucleotide sequence ID" value="NZ_JAUEDK010000003.1"/>
</dbReference>
<dbReference type="Pfam" id="PF12974">
    <property type="entry name" value="Phosphonate-bd"/>
    <property type="match status" value="1"/>
</dbReference>
<dbReference type="SUPFAM" id="SSF53850">
    <property type="entry name" value="Periplasmic binding protein-like II"/>
    <property type="match status" value="1"/>
</dbReference>
<comment type="caution">
    <text evidence="1">The sequence shown here is derived from an EMBL/GenBank/DDBJ whole genome shotgun (WGS) entry which is preliminary data.</text>
</comment>
<protein>
    <submittedName>
        <fullName evidence="1">PhnD/SsuA/transferrin family substrate-binding protein</fullName>
    </submittedName>
</protein>
<keyword evidence="2" id="KW-1185">Reference proteome</keyword>
<evidence type="ECO:0000313" key="2">
    <source>
        <dbReference type="Proteomes" id="UP001168540"/>
    </source>
</evidence>
<dbReference type="EMBL" id="JAUEDK010000003">
    <property type="protein sequence ID" value="MDN0073680.1"/>
    <property type="molecule type" value="Genomic_DNA"/>
</dbReference>
<dbReference type="PANTHER" id="PTHR35841">
    <property type="entry name" value="PHOSPHONATES-BINDING PERIPLASMIC PROTEIN"/>
    <property type="match status" value="1"/>
</dbReference>